<organism evidence="10 11">
    <name type="scientific">Hyphomonas polymorpha PS728</name>
    <dbReference type="NCBI Taxonomy" id="1280954"/>
    <lineage>
        <taxon>Bacteria</taxon>
        <taxon>Pseudomonadati</taxon>
        <taxon>Pseudomonadota</taxon>
        <taxon>Alphaproteobacteria</taxon>
        <taxon>Hyphomonadales</taxon>
        <taxon>Hyphomonadaceae</taxon>
        <taxon>Hyphomonas</taxon>
    </lineage>
</organism>
<keyword evidence="7" id="KW-0813">Transport</keyword>
<evidence type="ECO:0000256" key="3">
    <source>
        <dbReference type="ARBA" id="ARBA00022475"/>
    </source>
</evidence>
<feature type="transmembrane region" description="Helical" evidence="7">
    <location>
        <begin position="21"/>
        <end position="42"/>
    </location>
</feature>
<keyword evidence="7" id="KW-0406">Ion transport</keyword>
<evidence type="ECO:0000313" key="10">
    <source>
        <dbReference type="EMBL" id="KDA00465.1"/>
    </source>
</evidence>
<reference evidence="10 11" key="1">
    <citation type="journal article" date="2014" name="Antonie Van Leeuwenhoek">
        <title>Hyphomonas beringensis sp. nov. and Hyphomonas chukchiensis sp. nov., isolated from surface seawater of the Bering Sea and Chukchi Sea.</title>
        <authorList>
            <person name="Li C."/>
            <person name="Lai Q."/>
            <person name="Li G."/>
            <person name="Dong C."/>
            <person name="Wang J."/>
            <person name="Liao Y."/>
            <person name="Shao Z."/>
        </authorList>
    </citation>
    <scope>NUCLEOTIDE SEQUENCE [LARGE SCALE GENOMIC DNA]</scope>
    <source>
        <strain evidence="10 11">PS728</strain>
    </source>
</reference>
<dbReference type="InterPro" id="IPR049278">
    <property type="entry name" value="MS_channel_C"/>
</dbReference>
<evidence type="ECO:0000256" key="2">
    <source>
        <dbReference type="ARBA" id="ARBA00008017"/>
    </source>
</evidence>
<dbReference type="SUPFAM" id="SSF82689">
    <property type="entry name" value="Mechanosensitive channel protein MscS (YggB), C-terminal domain"/>
    <property type="match status" value="1"/>
</dbReference>
<evidence type="ECO:0000256" key="6">
    <source>
        <dbReference type="ARBA" id="ARBA00023136"/>
    </source>
</evidence>
<name>A0A062VD51_9PROT</name>
<dbReference type="OrthoDB" id="9814206at2"/>
<keyword evidence="11" id="KW-1185">Reference proteome</keyword>
<evidence type="ECO:0000256" key="1">
    <source>
        <dbReference type="ARBA" id="ARBA00004651"/>
    </source>
</evidence>
<comment type="function">
    <text evidence="7">Mechanosensitive channel that participates in the regulation of osmotic pressure changes within the cell, opening in response to stretch forces in the membrane lipid bilayer, without the need for other proteins. Contributes to normal resistance to hypoosmotic shock. Forms an ion channel of 1.0 nanosiemens conductance with a slight preference for anions.</text>
</comment>
<evidence type="ECO:0000313" key="11">
    <source>
        <dbReference type="Proteomes" id="UP000027100"/>
    </source>
</evidence>
<dbReference type="PANTHER" id="PTHR30221:SF1">
    <property type="entry name" value="SMALL-CONDUCTANCE MECHANOSENSITIVE CHANNEL"/>
    <property type="match status" value="1"/>
</dbReference>
<dbReference type="InterPro" id="IPR006685">
    <property type="entry name" value="MscS_channel_2nd"/>
</dbReference>
<evidence type="ECO:0000256" key="7">
    <source>
        <dbReference type="RuleBase" id="RU369025"/>
    </source>
</evidence>
<keyword evidence="3" id="KW-1003">Cell membrane</keyword>
<dbReference type="Gene3D" id="2.30.30.60">
    <property type="match status" value="1"/>
</dbReference>
<dbReference type="EMBL" id="ARYM01000001">
    <property type="protein sequence ID" value="KDA00465.1"/>
    <property type="molecule type" value="Genomic_DNA"/>
</dbReference>
<dbReference type="InterPro" id="IPR011066">
    <property type="entry name" value="MscS_channel_C_sf"/>
</dbReference>
<keyword evidence="4 7" id="KW-0812">Transmembrane</keyword>
<feature type="domain" description="Mechanosensitive ion channel MscS" evidence="8">
    <location>
        <begin position="110"/>
        <end position="174"/>
    </location>
</feature>
<dbReference type="eggNOG" id="COG0668">
    <property type="taxonomic scope" value="Bacteria"/>
</dbReference>
<evidence type="ECO:0000259" key="9">
    <source>
        <dbReference type="Pfam" id="PF21082"/>
    </source>
</evidence>
<comment type="subcellular location">
    <subcellularLocation>
        <location evidence="7">Cell inner membrane</location>
        <topology evidence="7">Multi-pass membrane protein</topology>
    </subcellularLocation>
    <subcellularLocation>
        <location evidence="1">Cell membrane</location>
        <topology evidence="1">Multi-pass membrane protein</topology>
    </subcellularLocation>
</comment>
<dbReference type="RefSeq" id="WP_035593152.1">
    <property type="nucleotide sequence ID" value="NZ_ARYM01000001.1"/>
</dbReference>
<dbReference type="SUPFAM" id="SSF50182">
    <property type="entry name" value="Sm-like ribonucleoproteins"/>
    <property type="match status" value="1"/>
</dbReference>
<sequence>MEDTMTPQAIWENLGPYLLPFGLRAIGALVLVIVGLRIAGWLAGLVRKQAVRNPQIDATLSNFFASLVQWAIIAAVGIATLQVFGVQATSFVAVLGALTLAIGLSMQGALGNIASGVMIMVFRPYKLGDYIEAAGVAGTVKDISLFQTILATPDNIKVIVPNSQAIDDVIKNYSGFDRRRVDVTFGIDYDDDMDKAIRIIQSVIDADARVLRDPEPFVRVVNLGDSSVDIASRSWVNSADYWPVRLDITHKVKAAFDREGISIPYPHRTVVQKVAAE</sequence>
<proteinExistence type="inferred from homology"/>
<dbReference type="GO" id="GO:0005886">
    <property type="term" value="C:plasma membrane"/>
    <property type="evidence" value="ECO:0007669"/>
    <property type="project" value="UniProtKB-SubCell"/>
</dbReference>
<dbReference type="Proteomes" id="UP000027100">
    <property type="component" value="Unassembled WGS sequence"/>
</dbReference>
<comment type="similarity">
    <text evidence="2 7">Belongs to the MscS (TC 1.A.23) family.</text>
</comment>
<comment type="caution">
    <text evidence="7">Lacks conserved residue(s) required for the propagation of feature annotation.</text>
</comment>
<comment type="caution">
    <text evidence="10">The sequence shown here is derived from an EMBL/GenBank/DDBJ whole genome shotgun (WGS) entry which is preliminary data.</text>
</comment>
<feature type="transmembrane region" description="Helical" evidence="7">
    <location>
        <begin position="63"/>
        <end position="85"/>
    </location>
</feature>
<protein>
    <recommendedName>
        <fullName evidence="7">Small-conductance mechanosensitive channel</fullName>
    </recommendedName>
</protein>
<dbReference type="InterPro" id="IPR023408">
    <property type="entry name" value="MscS_beta-dom_sf"/>
</dbReference>
<dbReference type="InterPro" id="IPR011014">
    <property type="entry name" value="MscS_channel_TM-2"/>
</dbReference>
<keyword evidence="5 7" id="KW-1133">Transmembrane helix</keyword>
<dbReference type="SUPFAM" id="SSF82861">
    <property type="entry name" value="Mechanosensitive channel protein MscS (YggB), transmembrane region"/>
    <property type="match status" value="1"/>
</dbReference>
<dbReference type="Pfam" id="PF21082">
    <property type="entry name" value="MS_channel_3rd"/>
    <property type="match status" value="1"/>
</dbReference>
<dbReference type="InterPro" id="IPR045275">
    <property type="entry name" value="MscS_archaea/bacteria_type"/>
</dbReference>
<keyword evidence="7" id="KW-0997">Cell inner membrane</keyword>
<keyword evidence="6 7" id="KW-0472">Membrane</keyword>
<dbReference type="Pfam" id="PF00924">
    <property type="entry name" value="MS_channel_2nd"/>
    <property type="match status" value="1"/>
</dbReference>
<dbReference type="PANTHER" id="PTHR30221">
    <property type="entry name" value="SMALL-CONDUCTANCE MECHANOSENSITIVE CHANNEL"/>
    <property type="match status" value="1"/>
</dbReference>
<dbReference type="Gene3D" id="3.30.70.100">
    <property type="match status" value="1"/>
</dbReference>
<dbReference type="Gene3D" id="1.10.287.1260">
    <property type="match status" value="1"/>
</dbReference>
<evidence type="ECO:0000259" key="8">
    <source>
        <dbReference type="Pfam" id="PF00924"/>
    </source>
</evidence>
<feature type="transmembrane region" description="Helical" evidence="7">
    <location>
        <begin position="91"/>
        <end position="122"/>
    </location>
</feature>
<gene>
    <name evidence="10" type="ORF">HPO_00510</name>
</gene>
<dbReference type="PATRIC" id="fig|1280954.3.peg.107"/>
<dbReference type="InterPro" id="IPR010920">
    <property type="entry name" value="LSM_dom_sf"/>
</dbReference>
<dbReference type="STRING" id="1280954.HPO_00510"/>
<dbReference type="AlphaFoldDB" id="A0A062VD51"/>
<accession>A0A062VD51</accession>
<keyword evidence="7" id="KW-0407">Ion channel</keyword>
<feature type="domain" description="Mechanosensitive ion channel MscS C-terminal" evidence="9">
    <location>
        <begin position="181"/>
        <end position="263"/>
    </location>
</feature>
<dbReference type="GO" id="GO:0008381">
    <property type="term" value="F:mechanosensitive monoatomic ion channel activity"/>
    <property type="evidence" value="ECO:0007669"/>
    <property type="project" value="InterPro"/>
</dbReference>
<evidence type="ECO:0000256" key="5">
    <source>
        <dbReference type="ARBA" id="ARBA00022989"/>
    </source>
</evidence>
<comment type="subunit">
    <text evidence="7">Homoheptamer.</text>
</comment>
<evidence type="ECO:0000256" key="4">
    <source>
        <dbReference type="ARBA" id="ARBA00022692"/>
    </source>
</evidence>